<gene>
    <name evidence="1" type="ORF">F2Q70_00003009</name>
</gene>
<protein>
    <submittedName>
        <fullName evidence="1">Uncharacterized protein</fullName>
    </submittedName>
</protein>
<evidence type="ECO:0000313" key="1">
    <source>
        <dbReference type="EMBL" id="KAF2575601.1"/>
    </source>
</evidence>
<reference evidence="1" key="1">
    <citation type="submission" date="2019-12" db="EMBL/GenBank/DDBJ databases">
        <title>Genome sequencing and annotation of Brassica cretica.</title>
        <authorList>
            <person name="Studholme D.J."/>
            <person name="Sarris P.F."/>
        </authorList>
    </citation>
    <scope>NUCLEOTIDE SEQUENCE</scope>
    <source>
        <strain evidence="1">PFS-102/07</strain>
        <tissue evidence="1">Leaf</tissue>
    </source>
</reference>
<name>A0A8S9J0A5_BRACR</name>
<dbReference type="AlphaFoldDB" id="A0A8S9J0A5"/>
<dbReference type="EMBL" id="QGKY02001015">
    <property type="protein sequence ID" value="KAF2575601.1"/>
    <property type="molecule type" value="Genomic_DNA"/>
</dbReference>
<comment type="caution">
    <text evidence="1">The sequence shown here is derived from an EMBL/GenBank/DDBJ whole genome shotgun (WGS) entry which is preliminary data.</text>
</comment>
<proteinExistence type="predicted"/>
<sequence>MAIDAYQKLPCFSPFFVTRSENKDDDGHDSILAQAETKSTQALEIRTDLAQASSMSLASKLPRQACHNWHKLFSPDKKRSRCVPSMDKASPAVAVPFRQSSQDVTVVVLWRGKQRRFVTREEDLIQETLRHFDWSLLFCCDTPRTLDQIMEPDIVGNCC</sequence>
<accession>A0A8S9J0A5</accession>
<organism evidence="1">
    <name type="scientific">Brassica cretica</name>
    <name type="common">Mustard</name>
    <dbReference type="NCBI Taxonomy" id="69181"/>
    <lineage>
        <taxon>Eukaryota</taxon>
        <taxon>Viridiplantae</taxon>
        <taxon>Streptophyta</taxon>
        <taxon>Embryophyta</taxon>
        <taxon>Tracheophyta</taxon>
        <taxon>Spermatophyta</taxon>
        <taxon>Magnoliopsida</taxon>
        <taxon>eudicotyledons</taxon>
        <taxon>Gunneridae</taxon>
        <taxon>Pentapetalae</taxon>
        <taxon>rosids</taxon>
        <taxon>malvids</taxon>
        <taxon>Brassicales</taxon>
        <taxon>Brassicaceae</taxon>
        <taxon>Brassiceae</taxon>
        <taxon>Brassica</taxon>
    </lineage>
</organism>